<dbReference type="PANTHER" id="PTHR43358">
    <property type="entry name" value="ALPHA/BETA-HYDROLASE"/>
    <property type="match status" value="1"/>
</dbReference>
<dbReference type="eggNOG" id="COG1073">
    <property type="taxonomic scope" value="Bacteria"/>
</dbReference>
<dbReference type="Proteomes" id="UP000051181">
    <property type="component" value="Unassembled WGS sequence"/>
</dbReference>
<dbReference type="GO" id="GO:0016787">
    <property type="term" value="F:hydrolase activity"/>
    <property type="evidence" value="ECO:0007669"/>
    <property type="project" value="UniProtKB-KW"/>
</dbReference>
<evidence type="ECO:0000313" key="3">
    <source>
        <dbReference type="Proteomes" id="UP000051181"/>
    </source>
</evidence>
<evidence type="ECO:0000313" key="2">
    <source>
        <dbReference type="EMBL" id="KRK18071.1"/>
    </source>
</evidence>
<keyword evidence="2" id="KW-0378">Hydrolase</keyword>
<dbReference type="SUPFAM" id="SSF53474">
    <property type="entry name" value="alpha/beta-Hydrolases"/>
    <property type="match status" value="1"/>
</dbReference>
<dbReference type="EMBL" id="AZCN01000020">
    <property type="protein sequence ID" value="KRK18071.1"/>
    <property type="molecule type" value="Genomic_DNA"/>
</dbReference>
<dbReference type="Gene3D" id="3.40.50.1820">
    <property type="entry name" value="alpha/beta hydrolase"/>
    <property type="match status" value="1"/>
</dbReference>
<reference evidence="2 3" key="1">
    <citation type="journal article" date="2015" name="Genome Announc.">
        <title>Expanding the biotechnology potential of lactobacilli through comparative genomics of 213 strains and associated genera.</title>
        <authorList>
            <person name="Sun Z."/>
            <person name="Harris H.M."/>
            <person name="McCann A."/>
            <person name="Guo C."/>
            <person name="Argimon S."/>
            <person name="Zhang W."/>
            <person name="Yang X."/>
            <person name="Jeffery I.B."/>
            <person name="Cooney J.C."/>
            <person name="Kagawa T.F."/>
            <person name="Liu W."/>
            <person name="Song Y."/>
            <person name="Salvetti E."/>
            <person name="Wrobel A."/>
            <person name="Rasinkangas P."/>
            <person name="Parkhill J."/>
            <person name="Rea M.C."/>
            <person name="O'Sullivan O."/>
            <person name="Ritari J."/>
            <person name="Douillard F.P."/>
            <person name="Paul Ross R."/>
            <person name="Yang R."/>
            <person name="Briner A.E."/>
            <person name="Felis G.E."/>
            <person name="de Vos W.M."/>
            <person name="Barrangou R."/>
            <person name="Klaenhammer T.R."/>
            <person name="Caufield P.W."/>
            <person name="Cui Y."/>
            <person name="Zhang H."/>
            <person name="O'Toole P.W."/>
        </authorList>
    </citation>
    <scope>NUCLEOTIDE SEQUENCE [LARGE SCALE GENOMIC DNA]</scope>
    <source>
        <strain evidence="2 3">DSM 20001</strain>
    </source>
</reference>
<dbReference type="Pfam" id="PF12146">
    <property type="entry name" value="Hydrolase_4"/>
    <property type="match status" value="1"/>
</dbReference>
<sequence>MKRSTRRLLTTTLVGSAGFLLGSYLTFQGSTMNWRKDSRKQRDLNFDNSDPWVLEKQWFQAQKREPRQITTADGLTLRAILIRQPQATTKVAILAHGYHHSWEQMAPYAKLFYDFGYNILVPDARGHGDSDGHTIGFGWLDRKDYVQWAQLMTQEFGSSATLVLFGISMGAATVMAASGEAALPATVKAVIEDSGFSSVVKEVSYRARSRYNIPTYPFIPLMALFAKQQAGYSYYQGNILKQVLHSQTPTLFIHGGQDDYVPPKAFHDLYNAATMRKMAYFVPQANHIEAYMFNRARYEAVLREFLGKLNLL</sequence>
<evidence type="ECO:0000259" key="1">
    <source>
        <dbReference type="Pfam" id="PF12146"/>
    </source>
</evidence>
<organism evidence="2 3">
    <name type="scientific">Loigolactobacillus coryniformis subsp. coryniformis KCTC 3167 = DSM 20001</name>
    <dbReference type="NCBI Taxonomy" id="913848"/>
    <lineage>
        <taxon>Bacteria</taxon>
        <taxon>Bacillati</taxon>
        <taxon>Bacillota</taxon>
        <taxon>Bacilli</taxon>
        <taxon>Lactobacillales</taxon>
        <taxon>Lactobacillaceae</taxon>
        <taxon>Loigolactobacillus</taxon>
    </lineage>
</organism>
<dbReference type="AlphaFoldDB" id="A0A0R1FGS5"/>
<feature type="domain" description="Serine aminopeptidase S33" evidence="1">
    <location>
        <begin position="89"/>
        <end position="191"/>
    </location>
</feature>
<dbReference type="PANTHER" id="PTHR43358:SF4">
    <property type="entry name" value="ALPHA_BETA HYDROLASE FOLD-1 DOMAIN-CONTAINING PROTEIN"/>
    <property type="match status" value="1"/>
</dbReference>
<comment type="caution">
    <text evidence="2">The sequence shown here is derived from an EMBL/GenBank/DDBJ whole genome shotgun (WGS) entry which is preliminary data.</text>
</comment>
<dbReference type="PATRIC" id="fig|913848.6.peg.841"/>
<protein>
    <submittedName>
        <fullName evidence="2">Alpha beta fold family hydrolase</fullName>
    </submittedName>
</protein>
<dbReference type="InterPro" id="IPR022742">
    <property type="entry name" value="Hydrolase_4"/>
</dbReference>
<proteinExistence type="predicted"/>
<dbReference type="RefSeq" id="WP_010010331.1">
    <property type="nucleotide sequence ID" value="NZ_AZCN01000020.1"/>
</dbReference>
<gene>
    <name evidence="2" type="ORF">FD22_GL000811</name>
</gene>
<dbReference type="InterPro" id="IPR052920">
    <property type="entry name" value="DNA-binding_regulatory"/>
</dbReference>
<dbReference type="InterPro" id="IPR029058">
    <property type="entry name" value="AB_hydrolase_fold"/>
</dbReference>
<dbReference type="GeneID" id="65918305"/>
<name>A0A0R1FGS5_9LACO</name>
<accession>A0A0R1FGS5</accession>